<sequence length="309" mass="32472">MSTTFAEFGGAASARLSFSQWTKGVRLPLAAWSRRRRWLVALLIAALVFGLGAHGWVVADFGGVEASRTALEAATRHLADARRALSQLPALRKEAAAAPGAQLPASWTSADDVRIVSELAAQNGVSLLSVEPGATSGSGVDSMRPVQLTAHTDFVHLMAFLRGLADLPVLIVPVDVTVKRDAGSLAVRATLRVFGALKPMPMPLTATADAFADESLDSDDEEDIVFFDPFSLPQMLASGEQQPDASQLRLVGVLHDRTHGLALLDTPDGAATVVSGQQFGAERVTRLDALSITLANGGATRTLALTEAS</sequence>
<dbReference type="Proteomes" id="UP000602004">
    <property type="component" value="Unassembled WGS sequence"/>
</dbReference>
<evidence type="ECO:0000313" key="3">
    <source>
        <dbReference type="Proteomes" id="UP000602004"/>
    </source>
</evidence>
<gene>
    <name evidence="2" type="ORF">GCM10011400_69800</name>
</gene>
<dbReference type="RefSeq" id="WP_115781204.1">
    <property type="nucleotide sequence ID" value="NZ_BMHL01000022.1"/>
</dbReference>
<keyword evidence="1" id="KW-0472">Membrane</keyword>
<evidence type="ECO:0000313" key="2">
    <source>
        <dbReference type="EMBL" id="GGC71777.1"/>
    </source>
</evidence>
<proteinExistence type="predicted"/>
<dbReference type="Gene3D" id="3.30.70.60">
    <property type="match status" value="1"/>
</dbReference>
<name>A0ABQ1NDV3_9BURK</name>
<protein>
    <recommendedName>
        <fullName evidence="4">Tfp pilus assembly protein PilO</fullName>
    </recommendedName>
</protein>
<evidence type="ECO:0000256" key="1">
    <source>
        <dbReference type="SAM" id="Phobius"/>
    </source>
</evidence>
<dbReference type="InterPro" id="IPR014717">
    <property type="entry name" value="Transl_elong_EF1B/ribsomal_bS6"/>
</dbReference>
<keyword evidence="1" id="KW-0812">Transmembrane</keyword>
<organism evidence="2 3">
    <name type="scientific">Paraburkholderia caffeinilytica</name>
    <dbReference type="NCBI Taxonomy" id="1761016"/>
    <lineage>
        <taxon>Bacteria</taxon>
        <taxon>Pseudomonadati</taxon>
        <taxon>Pseudomonadota</taxon>
        <taxon>Betaproteobacteria</taxon>
        <taxon>Burkholderiales</taxon>
        <taxon>Burkholderiaceae</taxon>
        <taxon>Paraburkholderia</taxon>
    </lineage>
</organism>
<comment type="caution">
    <text evidence="2">The sequence shown here is derived from an EMBL/GenBank/DDBJ whole genome shotgun (WGS) entry which is preliminary data.</text>
</comment>
<dbReference type="EMBL" id="BMHL01000022">
    <property type="protein sequence ID" value="GGC71777.1"/>
    <property type="molecule type" value="Genomic_DNA"/>
</dbReference>
<evidence type="ECO:0008006" key="4">
    <source>
        <dbReference type="Google" id="ProtNLM"/>
    </source>
</evidence>
<reference evidence="3" key="1">
    <citation type="journal article" date="2019" name="Int. J. Syst. Evol. Microbiol.">
        <title>The Global Catalogue of Microorganisms (GCM) 10K type strain sequencing project: providing services to taxonomists for standard genome sequencing and annotation.</title>
        <authorList>
            <consortium name="The Broad Institute Genomics Platform"/>
            <consortium name="The Broad Institute Genome Sequencing Center for Infectious Disease"/>
            <person name="Wu L."/>
            <person name="Ma J."/>
        </authorList>
    </citation>
    <scope>NUCLEOTIDE SEQUENCE [LARGE SCALE GENOMIC DNA]</scope>
    <source>
        <strain evidence="3">CGMCC 1.15103</strain>
    </source>
</reference>
<keyword evidence="1" id="KW-1133">Transmembrane helix</keyword>
<feature type="transmembrane region" description="Helical" evidence="1">
    <location>
        <begin position="38"/>
        <end position="59"/>
    </location>
</feature>
<keyword evidence="3" id="KW-1185">Reference proteome</keyword>
<accession>A0ABQ1NDV3</accession>